<dbReference type="EMBL" id="DXIQ01000019">
    <property type="protein sequence ID" value="HIV38008.1"/>
    <property type="molecule type" value="Genomic_DNA"/>
</dbReference>
<dbReference type="AlphaFoldDB" id="A0A9D1TEC8"/>
<organism evidence="1 2">
    <name type="scientific">Candidatus Blautia stercorigallinarum</name>
    <dbReference type="NCBI Taxonomy" id="2838501"/>
    <lineage>
        <taxon>Bacteria</taxon>
        <taxon>Bacillati</taxon>
        <taxon>Bacillota</taxon>
        <taxon>Clostridia</taxon>
        <taxon>Lachnospirales</taxon>
        <taxon>Lachnospiraceae</taxon>
        <taxon>Blautia</taxon>
    </lineage>
</organism>
<proteinExistence type="predicted"/>
<reference evidence="1" key="2">
    <citation type="submission" date="2021-04" db="EMBL/GenBank/DDBJ databases">
        <authorList>
            <person name="Gilroy R."/>
        </authorList>
    </citation>
    <scope>NUCLEOTIDE SEQUENCE</scope>
    <source>
        <strain evidence="1">CHK195-9823</strain>
    </source>
</reference>
<gene>
    <name evidence="1" type="ORF">H9747_03280</name>
</gene>
<evidence type="ECO:0000313" key="2">
    <source>
        <dbReference type="Proteomes" id="UP000886814"/>
    </source>
</evidence>
<dbReference type="Proteomes" id="UP000886814">
    <property type="component" value="Unassembled WGS sequence"/>
</dbReference>
<sequence length="125" mass="15047">MEEEKKKCYYRSMGNKRGFERAAGLEADRRLMESYYPRRAGLLKALVTDECDRLEYEGSFIYDEYPDRRNIERICREISSQAREYPELQAMEKKEEGEAELLDEFIGALFCQEIHQRRCMRKLLR</sequence>
<comment type="caution">
    <text evidence="1">The sequence shown here is derived from an EMBL/GenBank/DDBJ whole genome shotgun (WGS) entry which is preliminary data.</text>
</comment>
<reference evidence="1" key="1">
    <citation type="journal article" date="2021" name="PeerJ">
        <title>Extensive microbial diversity within the chicken gut microbiome revealed by metagenomics and culture.</title>
        <authorList>
            <person name="Gilroy R."/>
            <person name="Ravi A."/>
            <person name="Getino M."/>
            <person name="Pursley I."/>
            <person name="Horton D.L."/>
            <person name="Alikhan N.F."/>
            <person name="Baker D."/>
            <person name="Gharbi K."/>
            <person name="Hall N."/>
            <person name="Watson M."/>
            <person name="Adriaenssens E.M."/>
            <person name="Foster-Nyarko E."/>
            <person name="Jarju S."/>
            <person name="Secka A."/>
            <person name="Antonio M."/>
            <person name="Oren A."/>
            <person name="Chaudhuri R.R."/>
            <person name="La Ragione R."/>
            <person name="Hildebrand F."/>
            <person name="Pallen M.J."/>
        </authorList>
    </citation>
    <scope>NUCLEOTIDE SEQUENCE</scope>
    <source>
        <strain evidence="1">CHK195-9823</strain>
    </source>
</reference>
<accession>A0A9D1TEC8</accession>
<protein>
    <submittedName>
        <fullName evidence="1">Uncharacterized protein</fullName>
    </submittedName>
</protein>
<name>A0A9D1TEC8_9FIRM</name>
<evidence type="ECO:0000313" key="1">
    <source>
        <dbReference type="EMBL" id="HIV38008.1"/>
    </source>
</evidence>